<organism evidence="1 2">
    <name type="scientific">Pyropia yezoensis</name>
    <name type="common">Susabi-nori</name>
    <name type="synonym">Porphyra yezoensis</name>
    <dbReference type="NCBI Taxonomy" id="2788"/>
    <lineage>
        <taxon>Eukaryota</taxon>
        <taxon>Rhodophyta</taxon>
        <taxon>Bangiophyceae</taxon>
        <taxon>Bangiales</taxon>
        <taxon>Bangiaceae</taxon>
        <taxon>Pyropia</taxon>
    </lineage>
</organism>
<protein>
    <submittedName>
        <fullName evidence="1">Uncharacterized protein</fullName>
    </submittedName>
</protein>
<keyword evidence="2" id="KW-1185">Reference proteome</keyword>
<comment type="caution">
    <text evidence="1">The sequence shown here is derived from an EMBL/GenBank/DDBJ whole genome shotgun (WGS) entry which is preliminary data.</text>
</comment>
<evidence type="ECO:0000313" key="2">
    <source>
        <dbReference type="Proteomes" id="UP000798662"/>
    </source>
</evidence>
<evidence type="ECO:0000313" key="1">
    <source>
        <dbReference type="EMBL" id="KAK1862561.1"/>
    </source>
</evidence>
<reference evidence="1" key="1">
    <citation type="submission" date="2019-11" db="EMBL/GenBank/DDBJ databases">
        <title>Nori genome reveals adaptations in red seaweeds to the harsh intertidal environment.</title>
        <authorList>
            <person name="Wang D."/>
            <person name="Mao Y."/>
        </authorList>
    </citation>
    <scope>NUCLEOTIDE SEQUENCE</scope>
    <source>
        <tissue evidence="1">Gametophyte</tissue>
    </source>
</reference>
<proteinExistence type="predicted"/>
<name>A0ACC3BWY1_PYRYE</name>
<accession>A0ACC3BWY1</accession>
<gene>
    <name evidence="1" type="ORF">I4F81_005129</name>
</gene>
<sequence length="863" mass="86442">MPPTSVATLSRALRRHLRSLTPPRRRGAARGAAAVVAVLAGVLLLAAASRVGLLFAGGGRGGAERGGWLRRLSPPPPLAVPSLTINGESAPVVGRPGMLSTGGGDDGGGGREGEAAAAAEAGAREEAAGERGGGGDGPVAAEAPASVVAQVLLVVNPRRWAASPPTVLAALLASLHTATYPAPVRLDVVLIADDGGGSGGLPPPDGEAAKRALLRDLTWTSSATGEPLGPLTTRTVRGRAYGGYLAAWAAAAAAVAGGGGVDGDASAPPRPPPPPLVVLEETSPPLHPGWFVALAAARAAYGADVRVAGYALHPLTSVRVRSAGTAAAAAAAWAAAPVDAGVAAAGVALSSGLSPAGATAYAPARRADWAAFAAWLTARRREWYLWPVIPPGLKYPPRGVGPGGAGDPKKSPAWTAFTGRTVAHWGGWHARYLAEMEGSGGVVAHLDVATLAAAGAATVAVPPLAALPRYTLNGTLLRPAGSVAAGSHPPLLPPDVRSQLLALAAAHGNTLSLTVVTRDFLPFARSWVCNVDAAGVRPPGVVWVATDADAAAALAAIPATATVRLDALAAAPRGRRDGYGSRAYWGLMLARTRLIGELLGAGVDVFAFETDAVWLGDPLTHIRSVLAADGDGGDGGGSGGGVDLVGTFDSRHEVAGNLLYLRPTPATRRLWAAVTARFAASVAGRYARGRRSPKGDYAYIENDQSLLTKELLYGADRDAVPVVFRALDTDRFVDGRWYPAVAGTPGDAGGAYRSAAAAAPVLVNLNFIIGVGEKVARAVAAGHWFWVDAPAGGGGDGRCDTAAVAAAVAANEARRVAAAGRGEGGGGGGGGAAAVGGLDVASVGDDVEADPDMVADAVLGLRG</sequence>
<dbReference type="EMBL" id="CM020618">
    <property type="protein sequence ID" value="KAK1862561.1"/>
    <property type="molecule type" value="Genomic_DNA"/>
</dbReference>
<dbReference type="Proteomes" id="UP000798662">
    <property type="component" value="Chromosome 1"/>
</dbReference>